<feature type="transmembrane region" description="Helical" evidence="1">
    <location>
        <begin position="47"/>
        <end position="72"/>
    </location>
</feature>
<feature type="transmembrane region" description="Helical" evidence="1">
    <location>
        <begin position="92"/>
        <end position="116"/>
    </location>
</feature>
<name>A0A246R8M4_9ACTN</name>
<evidence type="ECO:0000313" key="3">
    <source>
        <dbReference type="Proteomes" id="UP000197174"/>
    </source>
</evidence>
<keyword evidence="3" id="KW-1185">Reference proteome</keyword>
<gene>
    <name evidence="2" type="ORF">B5D80_32435</name>
</gene>
<keyword evidence="1" id="KW-1133">Transmembrane helix</keyword>
<accession>A0A246R8M4</accession>
<organism evidence="2 3">
    <name type="scientific">Micromonospora wenchangensis</name>
    <dbReference type="NCBI Taxonomy" id="1185415"/>
    <lineage>
        <taxon>Bacteria</taxon>
        <taxon>Bacillati</taxon>
        <taxon>Actinomycetota</taxon>
        <taxon>Actinomycetes</taxon>
        <taxon>Micromonosporales</taxon>
        <taxon>Micromonosporaceae</taxon>
        <taxon>Micromonospora</taxon>
    </lineage>
</organism>
<keyword evidence="1" id="KW-0472">Membrane</keyword>
<comment type="caution">
    <text evidence="2">The sequence shown here is derived from an EMBL/GenBank/DDBJ whole genome shotgun (WGS) entry which is preliminary data.</text>
</comment>
<dbReference type="Proteomes" id="UP000197174">
    <property type="component" value="Unassembled WGS sequence"/>
</dbReference>
<proteinExistence type="predicted"/>
<dbReference type="EMBL" id="MZMV01000122">
    <property type="protein sequence ID" value="OWU96445.1"/>
    <property type="molecule type" value="Genomic_DNA"/>
</dbReference>
<reference evidence="2 3" key="1">
    <citation type="submission" date="2017-03" db="EMBL/GenBank/DDBJ databases">
        <title>Whole genome sequence of Micromonospora wenchangensis, isolated from mangrove soil.</title>
        <authorList>
            <person name="Yang H."/>
        </authorList>
    </citation>
    <scope>NUCLEOTIDE SEQUENCE [LARGE SCALE GENOMIC DNA]</scope>
    <source>
        <strain evidence="2 3">CCTCC AA 2012002</strain>
    </source>
</reference>
<feature type="transmembrane region" description="Helical" evidence="1">
    <location>
        <begin position="123"/>
        <end position="145"/>
    </location>
</feature>
<sequence length="148" mass="14401">MPPPTVVAGGHGYRAGRLGMVVTGGPRGGVAVPAGTRRSGVAATVGAVVAVLLLVVLALAVALVGMFLPMAADGCGTEGTEGLLICGPAGQLVVLGAPTGGALLGVLLALAGFLPVPLRHRRALFIGVGYLVVLGGLGVAFLVAFSGW</sequence>
<evidence type="ECO:0000256" key="1">
    <source>
        <dbReference type="SAM" id="Phobius"/>
    </source>
</evidence>
<protein>
    <submittedName>
        <fullName evidence="2">Uncharacterized protein</fullName>
    </submittedName>
</protein>
<dbReference type="AlphaFoldDB" id="A0A246R8M4"/>
<evidence type="ECO:0000313" key="2">
    <source>
        <dbReference type="EMBL" id="OWU96445.1"/>
    </source>
</evidence>
<keyword evidence="1" id="KW-0812">Transmembrane</keyword>